<dbReference type="PROSITE" id="PS50885">
    <property type="entry name" value="HAMP"/>
    <property type="match status" value="1"/>
</dbReference>
<evidence type="ECO:0000256" key="3">
    <source>
        <dbReference type="ARBA" id="ARBA00012438"/>
    </source>
</evidence>
<evidence type="ECO:0000313" key="19">
    <source>
        <dbReference type="Proteomes" id="UP000481030"/>
    </source>
</evidence>
<dbReference type="Pfam" id="PF00512">
    <property type="entry name" value="HisKA"/>
    <property type="match status" value="1"/>
</dbReference>
<evidence type="ECO:0000256" key="4">
    <source>
        <dbReference type="ARBA" id="ARBA00022475"/>
    </source>
</evidence>
<dbReference type="InterPro" id="IPR036097">
    <property type="entry name" value="HisK_dim/P_sf"/>
</dbReference>
<sequence length="467" mass="53501">MRIRFFYQLLISHISILILAFLILSLSFSHFVESYIFQNKVEELEGYGDQILTELTVRMEGNEQFLAEYTHLLDTRHIKYILFNYEGKVIYPKLQSSPLIQLTEAEWAEIYKGNKVSVKHDIKRFGQEVSLVAIPLMKGDHLTGGILLLSPITGTMKMITQLNKFLLYTIVISLSASILISLIFSKTLIKRIKDIRNAASMISAGNYDVNVPESSIDEIGQLARDFNKMAAKLKESHEEIERLENRRRKFIADVSHEMRTPLTTISGLAEGIKNQLIPEKEIEKGMILIDREAKRLIRLVNENLDYEKIRSNQLKLDKIEINLLEVLEVVKEQLNIQAVDKSNQILVQCDEHIMIFADYDRIIQIIINIVKNSNQFTENGLIFLRGIENETKTVIEIEDTGIGIDPEEIESIWHRFYKADVSRTGEAFGEFGIGLSIVKQLVQLHNGKIEVCSEKGIGTKFTITFPK</sequence>
<dbReference type="InterPro" id="IPR004358">
    <property type="entry name" value="Sig_transdc_His_kin-like_C"/>
</dbReference>
<dbReference type="RefSeq" id="WP_151533782.1">
    <property type="nucleotide sequence ID" value="NZ_WBOS01000002.1"/>
</dbReference>
<comment type="catalytic activity">
    <reaction evidence="1">
        <text>ATP + protein L-histidine = ADP + protein N-phospho-L-histidine.</text>
        <dbReference type="EC" id="2.7.13.3"/>
    </reaction>
</comment>
<dbReference type="InterPro" id="IPR003660">
    <property type="entry name" value="HAMP_dom"/>
</dbReference>
<protein>
    <recommendedName>
        <fullName evidence="3">histidine kinase</fullName>
        <ecNumber evidence="3">2.7.13.3</ecNumber>
    </recommendedName>
</protein>
<keyword evidence="11 15" id="KW-1133">Transmembrane helix</keyword>
<feature type="domain" description="Histidine kinase" evidence="16">
    <location>
        <begin position="253"/>
        <end position="467"/>
    </location>
</feature>
<dbReference type="Proteomes" id="UP000481030">
    <property type="component" value="Unassembled WGS sequence"/>
</dbReference>
<evidence type="ECO:0000256" key="5">
    <source>
        <dbReference type="ARBA" id="ARBA00022553"/>
    </source>
</evidence>
<dbReference type="Pfam" id="PF02518">
    <property type="entry name" value="HATPase_c"/>
    <property type="match status" value="1"/>
</dbReference>
<comment type="caution">
    <text evidence="18">The sequence shown here is derived from an EMBL/GenBank/DDBJ whole genome shotgun (WGS) entry which is preliminary data.</text>
</comment>
<keyword evidence="5" id="KW-0597">Phosphoprotein</keyword>
<dbReference type="SMART" id="SM00387">
    <property type="entry name" value="HATPase_c"/>
    <property type="match status" value="1"/>
</dbReference>
<accession>A0A6L3V8Y9</accession>
<dbReference type="CDD" id="cd00082">
    <property type="entry name" value="HisKA"/>
    <property type="match status" value="1"/>
</dbReference>
<keyword evidence="10" id="KW-0067">ATP-binding</keyword>
<dbReference type="InterPro" id="IPR036890">
    <property type="entry name" value="HATPase_C_sf"/>
</dbReference>
<dbReference type="GO" id="GO:0000155">
    <property type="term" value="F:phosphorelay sensor kinase activity"/>
    <property type="evidence" value="ECO:0007669"/>
    <property type="project" value="InterPro"/>
</dbReference>
<evidence type="ECO:0000256" key="12">
    <source>
        <dbReference type="ARBA" id="ARBA00023012"/>
    </source>
</evidence>
<dbReference type="InterPro" id="IPR003594">
    <property type="entry name" value="HATPase_dom"/>
</dbReference>
<evidence type="ECO:0000259" key="17">
    <source>
        <dbReference type="PROSITE" id="PS50885"/>
    </source>
</evidence>
<keyword evidence="4" id="KW-1003">Cell membrane</keyword>
<dbReference type="OrthoDB" id="3436at2"/>
<feature type="transmembrane region" description="Helical" evidence="15">
    <location>
        <begin position="6"/>
        <end position="28"/>
    </location>
</feature>
<dbReference type="SUPFAM" id="SSF55874">
    <property type="entry name" value="ATPase domain of HSP90 chaperone/DNA topoisomerase II/histidine kinase"/>
    <property type="match status" value="1"/>
</dbReference>
<keyword evidence="7 15" id="KW-0812">Transmembrane</keyword>
<evidence type="ECO:0000256" key="11">
    <source>
        <dbReference type="ARBA" id="ARBA00022989"/>
    </source>
</evidence>
<dbReference type="InterPro" id="IPR003661">
    <property type="entry name" value="HisK_dim/P_dom"/>
</dbReference>
<keyword evidence="14" id="KW-0175">Coiled coil</keyword>
<dbReference type="PANTHER" id="PTHR45528">
    <property type="entry name" value="SENSOR HISTIDINE KINASE CPXA"/>
    <property type="match status" value="1"/>
</dbReference>
<evidence type="ECO:0000256" key="7">
    <source>
        <dbReference type="ARBA" id="ARBA00022692"/>
    </source>
</evidence>
<evidence type="ECO:0000256" key="6">
    <source>
        <dbReference type="ARBA" id="ARBA00022679"/>
    </source>
</evidence>
<comment type="subcellular location">
    <subcellularLocation>
        <location evidence="2">Cell membrane</location>
        <topology evidence="2">Multi-pass membrane protein</topology>
    </subcellularLocation>
</comment>
<dbReference type="GO" id="GO:0005886">
    <property type="term" value="C:plasma membrane"/>
    <property type="evidence" value="ECO:0007669"/>
    <property type="project" value="UniProtKB-SubCell"/>
</dbReference>
<dbReference type="InterPro" id="IPR050398">
    <property type="entry name" value="HssS/ArlS-like"/>
</dbReference>
<dbReference type="SMART" id="SM00304">
    <property type="entry name" value="HAMP"/>
    <property type="match status" value="1"/>
</dbReference>
<dbReference type="SMART" id="SM00388">
    <property type="entry name" value="HisKA"/>
    <property type="match status" value="1"/>
</dbReference>
<dbReference type="PANTHER" id="PTHR45528:SF1">
    <property type="entry name" value="SENSOR HISTIDINE KINASE CPXA"/>
    <property type="match status" value="1"/>
</dbReference>
<dbReference type="InterPro" id="IPR005467">
    <property type="entry name" value="His_kinase_dom"/>
</dbReference>
<dbReference type="SUPFAM" id="SSF158472">
    <property type="entry name" value="HAMP domain-like"/>
    <property type="match status" value="1"/>
</dbReference>
<reference evidence="18 19" key="1">
    <citation type="journal article" date="2016" name="Antonie Van Leeuwenhoek">
        <title>Bacillus depressus sp. nov., isolated from soil of a sunflower field.</title>
        <authorList>
            <person name="Wei X."/>
            <person name="Xin D."/>
            <person name="Xin Y."/>
            <person name="Zhang H."/>
            <person name="Wang T."/>
            <person name="Zhang J."/>
        </authorList>
    </citation>
    <scope>NUCLEOTIDE SEQUENCE [LARGE SCALE GENOMIC DNA]</scope>
    <source>
        <strain evidence="18 19">BZ1</strain>
    </source>
</reference>
<dbReference type="Pfam" id="PF00672">
    <property type="entry name" value="HAMP"/>
    <property type="match status" value="1"/>
</dbReference>
<keyword evidence="6" id="KW-0808">Transferase</keyword>
<dbReference type="GO" id="GO:0005524">
    <property type="term" value="F:ATP binding"/>
    <property type="evidence" value="ECO:0007669"/>
    <property type="project" value="UniProtKB-KW"/>
</dbReference>
<evidence type="ECO:0000256" key="13">
    <source>
        <dbReference type="ARBA" id="ARBA00023136"/>
    </source>
</evidence>
<evidence type="ECO:0000259" key="16">
    <source>
        <dbReference type="PROSITE" id="PS50109"/>
    </source>
</evidence>
<evidence type="ECO:0000256" key="1">
    <source>
        <dbReference type="ARBA" id="ARBA00000085"/>
    </source>
</evidence>
<dbReference type="EMBL" id="WBOS01000002">
    <property type="protein sequence ID" value="KAB2337099.1"/>
    <property type="molecule type" value="Genomic_DNA"/>
</dbReference>
<evidence type="ECO:0000256" key="9">
    <source>
        <dbReference type="ARBA" id="ARBA00022777"/>
    </source>
</evidence>
<organism evidence="18 19">
    <name type="scientific">Cytobacillus depressus</name>
    <dbReference type="NCBI Taxonomy" id="1602942"/>
    <lineage>
        <taxon>Bacteria</taxon>
        <taxon>Bacillati</taxon>
        <taxon>Bacillota</taxon>
        <taxon>Bacilli</taxon>
        <taxon>Bacillales</taxon>
        <taxon>Bacillaceae</taxon>
        <taxon>Cytobacillus</taxon>
    </lineage>
</organism>
<keyword evidence="19" id="KW-1185">Reference proteome</keyword>
<keyword evidence="12" id="KW-0902">Two-component regulatory system</keyword>
<dbReference type="Gene3D" id="1.10.287.130">
    <property type="match status" value="1"/>
</dbReference>
<evidence type="ECO:0000256" key="10">
    <source>
        <dbReference type="ARBA" id="ARBA00022840"/>
    </source>
</evidence>
<feature type="transmembrane region" description="Helical" evidence="15">
    <location>
        <begin position="165"/>
        <end position="184"/>
    </location>
</feature>
<keyword evidence="8" id="KW-0547">Nucleotide-binding</keyword>
<gene>
    <name evidence="18" type="ORF">F7731_05590</name>
</gene>
<evidence type="ECO:0000256" key="8">
    <source>
        <dbReference type="ARBA" id="ARBA00022741"/>
    </source>
</evidence>
<dbReference type="FunFam" id="3.30.565.10:FF:000006">
    <property type="entry name" value="Sensor histidine kinase WalK"/>
    <property type="match status" value="1"/>
</dbReference>
<dbReference type="Gene3D" id="3.30.565.10">
    <property type="entry name" value="Histidine kinase-like ATPase, C-terminal domain"/>
    <property type="match status" value="1"/>
</dbReference>
<keyword evidence="13 15" id="KW-0472">Membrane</keyword>
<evidence type="ECO:0000256" key="14">
    <source>
        <dbReference type="SAM" id="Coils"/>
    </source>
</evidence>
<dbReference type="CDD" id="cd06225">
    <property type="entry name" value="HAMP"/>
    <property type="match status" value="1"/>
</dbReference>
<dbReference type="PRINTS" id="PR00344">
    <property type="entry name" value="BCTRLSENSOR"/>
</dbReference>
<feature type="domain" description="HAMP" evidence="17">
    <location>
        <begin position="186"/>
        <end position="238"/>
    </location>
</feature>
<keyword evidence="9 18" id="KW-0418">Kinase</keyword>
<dbReference type="SUPFAM" id="SSF47384">
    <property type="entry name" value="Homodimeric domain of signal transducing histidine kinase"/>
    <property type="match status" value="1"/>
</dbReference>
<dbReference type="EC" id="2.7.13.3" evidence="3"/>
<dbReference type="FunFam" id="1.10.287.130:FF:000001">
    <property type="entry name" value="Two-component sensor histidine kinase"/>
    <property type="match status" value="1"/>
</dbReference>
<evidence type="ECO:0000313" key="18">
    <source>
        <dbReference type="EMBL" id="KAB2337099.1"/>
    </source>
</evidence>
<feature type="coiled-coil region" evidence="14">
    <location>
        <begin position="223"/>
        <end position="253"/>
    </location>
</feature>
<evidence type="ECO:0000256" key="15">
    <source>
        <dbReference type="SAM" id="Phobius"/>
    </source>
</evidence>
<proteinExistence type="predicted"/>
<dbReference type="PROSITE" id="PS50109">
    <property type="entry name" value="HIS_KIN"/>
    <property type="match status" value="1"/>
</dbReference>
<dbReference type="Gene3D" id="6.10.340.10">
    <property type="match status" value="1"/>
</dbReference>
<name>A0A6L3V8Y9_9BACI</name>
<evidence type="ECO:0000256" key="2">
    <source>
        <dbReference type="ARBA" id="ARBA00004651"/>
    </source>
</evidence>
<dbReference type="AlphaFoldDB" id="A0A6L3V8Y9"/>